<feature type="domain" description="Filamentous haemagglutinin FhaB/tRNA nuclease CdiA-like TPS" evidence="2">
    <location>
        <begin position="24"/>
        <end position="136"/>
    </location>
</feature>
<evidence type="ECO:0000313" key="4">
    <source>
        <dbReference type="Proteomes" id="UP000715781"/>
    </source>
</evidence>
<name>A0A951Q2D6_9NOST</name>
<dbReference type="InterPro" id="IPR008638">
    <property type="entry name" value="FhaB/CdiA-like_TPS"/>
</dbReference>
<accession>A0A951Q2D6</accession>
<evidence type="ECO:0000256" key="1">
    <source>
        <dbReference type="SAM" id="MobiDB-lite"/>
    </source>
</evidence>
<sequence length="806" mass="83361">MIIGTFTFYEDCALAQITRDQTLGGESSTVTNQVINNQPVYQIDGGAVRDTNLFHSFEQFSVPTGSTVYFNNTANIQNIISRVTGKSISNIDGTLRANSTANLFLLNPNGIIFGSNAALNIGGSFLASTASSLNFADSTKFSATNPQTTPLLTVSVPVGLQFEGTPGAIYNQSQASPNGATNSLNSPVGLQVQSGKTLALVGGDLILEGGNITAKQGRIELGSVAGNSLVNLNQANQGWSLGYENVQNFHNIQVIQRTQSPSYIDASGEGGGNIQVQSKRMLATGGSIILTNTLGSQPGGDLTVTASESVELSGFNTSLRARSLGSGNSGNLSITTGQLLVRDGAQVLVNSIGSGSAGQLTVNASGFVELLDGGYILPPLRIFIPSGLFSATSASGNGSDITVNTSKLRIMGGAQISAESAGLPSASRQFIPATGKGGNLTINVSDSIELIGKSLNNSLSSLSALTRGPGSAGNLRLTTGQLIVRDGATITVSSKAFQGLPYLGDPKNLGMAGDINITARSIKLDNQGILKSETDLGQGGNIALQVQDLLLMRHNSQISTSAGKAQGGGDGGNININAPNGFLVAAPLENSDITANAFSGSGGRVQINATSIFGFVPRNRADLVRLLQTNDPDKLDPSQLPTNDITAFSQQNPLLSGTVQIITPDVDPSRGLVELPANLVDASQQIITACKPGGKFTRASFVTTGRGGIAPSPINSLIADTVLADWITLGAEAENRATNTQNNTVIQSSNQAEKAPQKNNSVNSSTQIVEAQGWVVDANGQVHLVAQVPTVTPRSPTLNPTFCPVR</sequence>
<dbReference type="SUPFAM" id="SSF51126">
    <property type="entry name" value="Pectin lyase-like"/>
    <property type="match status" value="1"/>
</dbReference>
<gene>
    <name evidence="3" type="ORF">KME32_20440</name>
</gene>
<reference evidence="3" key="2">
    <citation type="journal article" date="2022" name="Microbiol. Resour. Announc.">
        <title>Metagenome Sequencing to Explore Phylogenomics of Terrestrial Cyanobacteria.</title>
        <authorList>
            <person name="Ward R.D."/>
            <person name="Stajich J.E."/>
            <person name="Johansen J.R."/>
            <person name="Huntemann M."/>
            <person name="Clum A."/>
            <person name="Foster B."/>
            <person name="Foster B."/>
            <person name="Roux S."/>
            <person name="Palaniappan K."/>
            <person name="Varghese N."/>
            <person name="Mukherjee S."/>
            <person name="Reddy T.B.K."/>
            <person name="Daum C."/>
            <person name="Copeland A."/>
            <person name="Chen I.A."/>
            <person name="Ivanova N.N."/>
            <person name="Kyrpides N.C."/>
            <person name="Shapiro N."/>
            <person name="Eloe-Fadrosh E.A."/>
            <person name="Pietrasiak N."/>
        </authorList>
    </citation>
    <scope>NUCLEOTIDE SEQUENCE</scope>
    <source>
        <strain evidence="3">JT2-VF2</strain>
    </source>
</reference>
<reference evidence="3" key="1">
    <citation type="submission" date="2021-05" db="EMBL/GenBank/DDBJ databases">
        <authorList>
            <person name="Pietrasiak N."/>
            <person name="Ward R."/>
            <person name="Stajich J.E."/>
            <person name="Kurbessoian T."/>
        </authorList>
    </citation>
    <scope>NUCLEOTIDE SEQUENCE</scope>
    <source>
        <strain evidence="3">JT2-VF2</strain>
    </source>
</reference>
<protein>
    <submittedName>
        <fullName evidence="3">S-layer family protein</fullName>
    </submittedName>
</protein>
<dbReference type="InterPro" id="IPR011050">
    <property type="entry name" value="Pectin_lyase_fold/virulence"/>
</dbReference>
<dbReference type="InterPro" id="IPR012334">
    <property type="entry name" value="Pectin_lyas_fold"/>
</dbReference>
<dbReference type="EMBL" id="JAHHHN010000013">
    <property type="protein sequence ID" value="MBW4563466.1"/>
    <property type="molecule type" value="Genomic_DNA"/>
</dbReference>
<dbReference type="Proteomes" id="UP000715781">
    <property type="component" value="Unassembled WGS sequence"/>
</dbReference>
<evidence type="ECO:0000259" key="2">
    <source>
        <dbReference type="SMART" id="SM00912"/>
    </source>
</evidence>
<comment type="caution">
    <text evidence="3">The sequence shown here is derived from an EMBL/GenBank/DDBJ whole genome shotgun (WGS) entry which is preliminary data.</text>
</comment>
<dbReference type="AlphaFoldDB" id="A0A951Q2D6"/>
<proteinExistence type="predicted"/>
<dbReference type="SMART" id="SM00912">
    <property type="entry name" value="Haemagg_act"/>
    <property type="match status" value="1"/>
</dbReference>
<evidence type="ECO:0000313" key="3">
    <source>
        <dbReference type="EMBL" id="MBW4563466.1"/>
    </source>
</evidence>
<organism evidence="3 4">
    <name type="scientific">Mojavia pulchra JT2-VF2</name>
    <dbReference type="NCBI Taxonomy" id="287848"/>
    <lineage>
        <taxon>Bacteria</taxon>
        <taxon>Bacillati</taxon>
        <taxon>Cyanobacteriota</taxon>
        <taxon>Cyanophyceae</taxon>
        <taxon>Nostocales</taxon>
        <taxon>Nostocaceae</taxon>
    </lineage>
</organism>
<dbReference type="NCBIfam" id="TIGR01901">
    <property type="entry name" value="adhes_NPXG"/>
    <property type="match status" value="1"/>
</dbReference>
<dbReference type="Gene3D" id="2.160.20.10">
    <property type="entry name" value="Single-stranded right-handed beta-helix, Pectin lyase-like"/>
    <property type="match status" value="2"/>
</dbReference>
<feature type="region of interest" description="Disordered" evidence="1">
    <location>
        <begin position="740"/>
        <end position="763"/>
    </location>
</feature>
<dbReference type="Pfam" id="PF05860">
    <property type="entry name" value="TPS"/>
    <property type="match status" value="1"/>
</dbReference>